<accession>A0A0A8ZH23</accession>
<protein>
    <submittedName>
        <fullName evidence="1">Uncharacterized protein</fullName>
    </submittedName>
</protein>
<reference evidence="1" key="2">
    <citation type="journal article" date="2015" name="Data Brief">
        <title>Shoot transcriptome of the giant reed, Arundo donax.</title>
        <authorList>
            <person name="Barrero R.A."/>
            <person name="Guerrero F.D."/>
            <person name="Moolhuijzen P."/>
            <person name="Goolsby J.A."/>
            <person name="Tidwell J."/>
            <person name="Bellgard S.E."/>
            <person name="Bellgard M.I."/>
        </authorList>
    </citation>
    <scope>NUCLEOTIDE SEQUENCE</scope>
    <source>
        <tissue evidence="1">Shoot tissue taken approximately 20 cm above the soil surface</tissue>
    </source>
</reference>
<dbReference type="EMBL" id="GBRH01261850">
    <property type="protein sequence ID" value="JAD36045.1"/>
    <property type="molecule type" value="Transcribed_RNA"/>
</dbReference>
<organism evidence="1">
    <name type="scientific">Arundo donax</name>
    <name type="common">Giant reed</name>
    <name type="synonym">Donax arundinaceus</name>
    <dbReference type="NCBI Taxonomy" id="35708"/>
    <lineage>
        <taxon>Eukaryota</taxon>
        <taxon>Viridiplantae</taxon>
        <taxon>Streptophyta</taxon>
        <taxon>Embryophyta</taxon>
        <taxon>Tracheophyta</taxon>
        <taxon>Spermatophyta</taxon>
        <taxon>Magnoliopsida</taxon>
        <taxon>Liliopsida</taxon>
        <taxon>Poales</taxon>
        <taxon>Poaceae</taxon>
        <taxon>PACMAD clade</taxon>
        <taxon>Arundinoideae</taxon>
        <taxon>Arundineae</taxon>
        <taxon>Arundo</taxon>
    </lineage>
</organism>
<dbReference type="AlphaFoldDB" id="A0A0A8ZH23"/>
<evidence type="ECO:0000313" key="1">
    <source>
        <dbReference type="EMBL" id="JAD36045.1"/>
    </source>
</evidence>
<reference evidence="1" key="1">
    <citation type="submission" date="2014-09" db="EMBL/GenBank/DDBJ databases">
        <authorList>
            <person name="Magalhaes I.L.F."/>
            <person name="Oliveira U."/>
            <person name="Santos F.R."/>
            <person name="Vidigal T.H.D.A."/>
            <person name="Brescovit A.D."/>
            <person name="Santos A.J."/>
        </authorList>
    </citation>
    <scope>NUCLEOTIDE SEQUENCE</scope>
    <source>
        <tissue evidence="1">Shoot tissue taken approximately 20 cm above the soil surface</tissue>
    </source>
</reference>
<sequence>MSNLKISFSRVYIIFSLAPEQNPSYQSPLPGWL</sequence>
<name>A0A0A8ZH23_ARUDO</name>
<proteinExistence type="predicted"/>